<reference evidence="3 4" key="1">
    <citation type="submission" date="2018-08" db="EMBL/GenBank/DDBJ databases">
        <title>Genomic Encyclopedia of Type Strains, Phase IV (KMG-IV): sequencing the most valuable type-strain genomes for metagenomic binning, comparative biology and taxonomic classification.</title>
        <authorList>
            <person name="Goeker M."/>
        </authorList>
    </citation>
    <scope>NUCLEOTIDE SEQUENCE [LARGE SCALE GENOMIC DNA]</scope>
    <source>
        <strain evidence="3 4">DSM 25527</strain>
    </source>
</reference>
<evidence type="ECO:0000256" key="1">
    <source>
        <dbReference type="ARBA" id="ARBA00006484"/>
    </source>
</evidence>
<dbReference type="InterPro" id="IPR036291">
    <property type="entry name" value="NAD(P)-bd_dom_sf"/>
</dbReference>
<dbReference type="PANTHER" id="PTHR43639:SF1">
    <property type="entry name" value="SHORT-CHAIN DEHYDROGENASE_REDUCTASE FAMILY PROTEIN"/>
    <property type="match status" value="1"/>
</dbReference>
<name>A0A397PBY3_9SPHN</name>
<accession>A0A397PBY3</accession>
<dbReference type="SUPFAM" id="SSF51735">
    <property type="entry name" value="NAD(P)-binding Rossmann-fold domains"/>
    <property type="match status" value="1"/>
</dbReference>
<comment type="caution">
    <text evidence="3">The sequence shown here is derived from an EMBL/GenBank/DDBJ whole genome shotgun (WGS) entry which is preliminary data.</text>
</comment>
<comment type="similarity">
    <text evidence="1">Belongs to the short-chain dehydrogenases/reductases (SDR) family.</text>
</comment>
<dbReference type="PRINTS" id="PR00081">
    <property type="entry name" value="GDHRDH"/>
</dbReference>
<evidence type="ECO:0000313" key="4">
    <source>
        <dbReference type="Proteomes" id="UP000266568"/>
    </source>
</evidence>
<evidence type="ECO:0000313" key="3">
    <source>
        <dbReference type="EMBL" id="RIA46592.1"/>
    </source>
</evidence>
<sequence length="257" mass="26850">MAKSRNIIVTGGARRLGAAIVRRLVARGHRVVIHHHRSGDKARALAAGLGHDAAVPIAADLADHDGLGAFVAAARAALGGPIDGLVNSASVFRFDAPPLESGALFEALARVNVTAPVLLASLLAAQDDLEDGAIVNILDQKLANLNPDFFSYTLTKAALDAATTMLAQSLAPRVRVNAVSPGLTLPSLDQTAAEFATVARENLLRRPIDAEAIGDAVAYLIEAPSVTGQNLFVDNGQRFLPRTGDVMFSARDGGEQR</sequence>
<dbReference type="OrthoDB" id="9786360at2"/>
<dbReference type="GO" id="GO:0016491">
    <property type="term" value="F:oxidoreductase activity"/>
    <property type="evidence" value="ECO:0007669"/>
    <property type="project" value="UniProtKB-KW"/>
</dbReference>
<proteinExistence type="inferred from homology"/>
<keyword evidence="4" id="KW-1185">Reference proteome</keyword>
<dbReference type="EMBL" id="QXDC01000002">
    <property type="protein sequence ID" value="RIA46592.1"/>
    <property type="molecule type" value="Genomic_DNA"/>
</dbReference>
<dbReference type="Pfam" id="PF13561">
    <property type="entry name" value="adh_short_C2"/>
    <property type="match status" value="1"/>
</dbReference>
<dbReference type="Proteomes" id="UP000266568">
    <property type="component" value="Unassembled WGS sequence"/>
</dbReference>
<organism evidence="3 4">
    <name type="scientific">Hephaestia caeni</name>
    <dbReference type="NCBI Taxonomy" id="645617"/>
    <lineage>
        <taxon>Bacteria</taxon>
        <taxon>Pseudomonadati</taxon>
        <taxon>Pseudomonadota</taxon>
        <taxon>Alphaproteobacteria</taxon>
        <taxon>Sphingomonadales</taxon>
        <taxon>Sphingomonadaceae</taxon>
        <taxon>Hephaestia</taxon>
    </lineage>
</organism>
<protein>
    <submittedName>
        <fullName evidence="3">NAD(P)-dependent dehydrogenase (Short-subunit alcohol dehydrogenase family)</fullName>
    </submittedName>
</protein>
<dbReference type="RefSeq" id="WP_119034688.1">
    <property type="nucleotide sequence ID" value="NZ_QXDC01000002.1"/>
</dbReference>
<dbReference type="PRINTS" id="PR00080">
    <property type="entry name" value="SDRFAMILY"/>
</dbReference>
<dbReference type="PANTHER" id="PTHR43639">
    <property type="entry name" value="OXIDOREDUCTASE, SHORT-CHAIN DEHYDROGENASE/REDUCTASE FAMILY (AFU_ORTHOLOGUE AFUA_5G02870)"/>
    <property type="match status" value="1"/>
</dbReference>
<gene>
    <name evidence="3" type="ORF">DFR49_1137</name>
</gene>
<dbReference type="AlphaFoldDB" id="A0A397PBY3"/>
<dbReference type="Gene3D" id="3.40.50.720">
    <property type="entry name" value="NAD(P)-binding Rossmann-like Domain"/>
    <property type="match status" value="1"/>
</dbReference>
<evidence type="ECO:0000256" key="2">
    <source>
        <dbReference type="ARBA" id="ARBA00023002"/>
    </source>
</evidence>
<keyword evidence="2" id="KW-0560">Oxidoreductase</keyword>
<dbReference type="InterPro" id="IPR002347">
    <property type="entry name" value="SDR_fam"/>
</dbReference>